<dbReference type="InterPro" id="IPR001810">
    <property type="entry name" value="F-box_dom"/>
</dbReference>
<evidence type="ECO:0000313" key="4">
    <source>
        <dbReference type="Proteomes" id="UP000224854"/>
    </source>
</evidence>
<dbReference type="InterPro" id="IPR036322">
    <property type="entry name" value="WD40_repeat_dom_sf"/>
</dbReference>
<proteinExistence type="predicted"/>
<dbReference type="Proteomes" id="UP000224854">
    <property type="component" value="Unassembled WGS sequence"/>
</dbReference>
<feature type="domain" description="F-box" evidence="2">
    <location>
        <begin position="97"/>
        <end position="143"/>
    </location>
</feature>
<protein>
    <recommendedName>
        <fullName evidence="2">F-box domain-containing protein</fullName>
    </recommendedName>
</protein>
<dbReference type="EMBL" id="NJEU01000927">
    <property type="protein sequence ID" value="PHH69504.1"/>
    <property type="molecule type" value="Genomic_DNA"/>
</dbReference>
<dbReference type="GO" id="GO:0005829">
    <property type="term" value="C:cytosol"/>
    <property type="evidence" value="ECO:0007669"/>
    <property type="project" value="TreeGrafter"/>
</dbReference>
<gene>
    <name evidence="3" type="ORF">CDD82_7711</name>
</gene>
<feature type="region of interest" description="Disordered" evidence="1">
    <location>
        <begin position="1"/>
        <end position="25"/>
    </location>
</feature>
<dbReference type="SUPFAM" id="SSF50978">
    <property type="entry name" value="WD40 repeat-like"/>
    <property type="match status" value="1"/>
</dbReference>
<dbReference type="InterPro" id="IPR015943">
    <property type="entry name" value="WD40/YVTN_repeat-like_dom_sf"/>
</dbReference>
<dbReference type="Gene3D" id="2.130.10.10">
    <property type="entry name" value="YVTN repeat-like/Quinoprotein amine dehydrogenase"/>
    <property type="match status" value="1"/>
</dbReference>
<dbReference type="OrthoDB" id="2095648at2759"/>
<keyword evidence="4" id="KW-1185">Reference proteome</keyword>
<feature type="region of interest" description="Disordered" evidence="1">
    <location>
        <begin position="835"/>
        <end position="857"/>
    </location>
</feature>
<comment type="caution">
    <text evidence="3">The sequence shown here is derived from an EMBL/GenBank/DDBJ whole genome shotgun (WGS) entry which is preliminary data.</text>
</comment>
<evidence type="ECO:0000259" key="2">
    <source>
        <dbReference type="PROSITE" id="PS50181"/>
    </source>
</evidence>
<feature type="compositionally biased region" description="Polar residues" evidence="1">
    <location>
        <begin position="14"/>
        <end position="25"/>
    </location>
</feature>
<dbReference type="Gene3D" id="1.20.1280.50">
    <property type="match status" value="1"/>
</dbReference>
<sequence>MQQEPAETPKHCPRSSTQPHVSNFRQNGFVDSCHAPASQRLAASHGVSAPNAPNLAQTHGTAAGQRIIDYEKAACAPLLKPVPVFNPAKNHVSFAGGTKLADLPNEILALIISFIHPDSYDSLALVSTRFHFLVSTSHAWRMAFLRYFPAQTVIAHLPLDSASELRYFGRLTLEATWRSEFLLRTRLMKSLGRVRPGRCKSAGNPWSHVQKKNAVLTYNSKLPWRITNLHAVYSRGRLPMRAMHGVADLGVANMSDPHNAKAENWDMGDAFVDIQLAHLAPSIANYGLVDGPAGTPNAMDVSQPHGFVLGRGSPGGGAYFRPANKMRGRWLASDNAPVHAYPDMPTIPRDKEAICSVWISKSLAPLGVAQSMVGILTGSTLGVITAYYLGSESEGLGYGNGDMTAHWVLSPGVPIISIKADDAYSAKRSAASRLCAVALNALGEVFYLTQPPLPCASGGDTAARAWKTGRSVCWRRIDSTRRSTTSLNDASLHVGLEPPLLLDDDDDDDDDGLKLAAHARETERLMQLGPVHFRSLYSGWDMQRRLEVDFAADDDKGAGEVVLVIDCGVAEGQRAAICRYTRAVVATSKPGVSPLMPKTAMASLFAQVETGGQGNCARKESPQLPGIVDDWRCSTLQLMSHGDCTISASALECSSYSLLTIAEDALCAAAGAASGTAAATPCLDTAPGRRDSVVPGHGARFLAVGTTSGVIVVWNCRDGNPRVVYPVRIIETESVSISCLAVSALYLVHGGSDGLVQIWDHLASCQEAVRTINSKSENRAPRHVALMNATLRNASFSSVDTMSLDPDPTVMRGVLTFGTLVRYWHYGPSHACGSHNKHRARSSQLHGHGETTRRRGRAVSGYIAAEQAEVRREDEGQARDKARLRRRFGVGGLSVGLTEEEAVLYAEMMSQESWAKESQRRAGAALSRPANDADDEFECQLEQAIRLSLLDAPHAQPAGTSVPEQEASPESLRLGPGDEQQRRLSARDFPPLQRRMD</sequence>
<dbReference type="InterPro" id="IPR036047">
    <property type="entry name" value="F-box-like_dom_sf"/>
</dbReference>
<feature type="region of interest" description="Disordered" evidence="1">
    <location>
        <begin position="950"/>
        <end position="997"/>
    </location>
</feature>
<dbReference type="Pfam" id="PF12937">
    <property type="entry name" value="F-box-like"/>
    <property type="match status" value="1"/>
</dbReference>
<dbReference type="PANTHER" id="PTHR10223:SF2">
    <property type="entry name" value="F-BOX AND WD DOMAIN PROTEIN (AFU_ORTHOLOGUE AFUA_6G11400)"/>
    <property type="match status" value="1"/>
</dbReference>
<dbReference type="PROSITE" id="PS50181">
    <property type="entry name" value="FBOX"/>
    <property type="match status" value="1"/>
</dbReference>
<dbReference type="InterPro" id="IPR027040">
    <property type="entry name" value="PSMD4"/>
</dbReference>
<name>A0A2C5YR51_9HYPO</name>
<dbReference type="AlphaFoldDB" id="A0A2C5YR51"/>
<dbReference type="SUPFAM" id="SSF81383">
    <property type="entry name" value="F-box domain"/>
    <property type="match status" value="1"/>
</dbReference>
<dbReference type="PANTHER" id="PTHR10223">
    <property type="entry name" value="26S PROTEASOME NON-ATPASE REGULATORY SUBUNIT 4"/>
    <property type="match status" value="1"/>
</dbReference>
<dbReference type="GO" id="GO:0005634">
    <property type="term" value="C:nucleus"/>
    <property type="evidence" value="ECO:0007669"/>
    <property type="project" value="TreeGrafter"/>
</dbReference>
<evidence type="ECO:0000313" key="3">
    <source>
        <dbReference type="EMBL" id="PHH69504.1"/>
    </source>
</evidence>
<reference evidence="3 4" key="1">
    <citation type="submission" date="2017-06" db="EMBL/GenBank/DDBJ databases">
        <title>Ant-infecting Ophiocordyceps genomes reveal a high diversity of potential behavioral manipulation genes and a possible major role for enterotoxins.</title>
        <authorList>
            <person name="De Bekker C."/>
            <person name="Evans H.C."/>
            <person name="Brachmann A."/>
            <person name="Hughes D.P."/>
        </authorList>
    </citation>
    <scope>NUCLEOTIDE SEQUENCE [LARGE SCALE GENOMIC DNA]</scope>
    <source>
        <strain evidence="3 4">1348a</strain>
    </source>
</reference>
<dbReference type="GO" id="GO:0031593">
    <property type="term" value="F:polyubiquitin modification-dependent protein binding"/>
    <property type="evidence" value="ECO:0007669"/>
    <property type="project" value="TreeGrafter"/>
</dbReference>
<dbReference type="GO" id="GO:0008540">
    <property type="term" value="C:proteasome regulatory particle, base subcomplex"/>
    <property type="evidence" value="ECO:0007669"/>
    <property type="project" value="TreeGrafter"/>
</dbReference>
<evidence type="ECO:0000256" key="1">
    <source>
        <dbReference type="SAM" id="MobiDB-lite"/>
    </source>
</evidence>
<accession>A0A2C5YR51</accession>
<dbReference type="GO" id="GO:0043161">
    <property type="term" value="P:proteasome-mediated ubiquitin-dependent protein catabolic process"/>
    <property type="evidence" value="ECO:0007669"/>
    <property type="project" value="TreeGrafter"/>
</dbReference>
<organism evidence="3 4">
    <name type="scientific">Ophiocordyceps australis</name>
    <dbReference type="NCBI Taxonomy" id="1399860"/>
    <lineage>
        <taxon>Eukaryota</taxon>
        <taxon>Fungi</taxon>
        <taxon>Dikarya</taxon>
        <taxon>Ascomycota</taxon>
        <taxon>Pezizomycotina</taxon>
        <taxon>Sordariomycetes</taxon>
        <taxon>Hypocreomycetidae</taxon>
        <taxon>Hypocreales</taxon>
        <taxon>Ophiocordycipitaceae</taxon>
        <taxon>Ophiocordyceps</taxon>
    </lineage>
</organism>